<keyword evidence="4" id="KW-1133">Transmembrane helix</keyword>
<keyword evidence="2" id="KW-0539">Nucleus</keyword>
<organism evidence="5 6">
    <name type="scientific">Parambassis ranga</name>
    <name type="common">Indian glassy fish</name>
    <dbReference type="NCBI Taxonomy" id="210632"/>
    <lineage>
        <taxon>Eukaryota</taxon>
        <taxon>Metazoa</taxon>
        <taxon>Chordata</taxon>
        <taxon>Craniata</taxon>
        <taxon>Vertebrata</taxon>
        <taxon>Euteleostomi</taxon>
        <taxon>Actinopterygii</taxon>
        <taxon>Neopterygii</taxon>
        <taxon>Teleostei</taxon>
        <taxon>Neoteleostei</taxon>
        <taxon>Acanthomorphata</taxon>
        <taxon>Ovalentaria</taxon>
        <taxon>Ambassidae</taxon>
        <taxon>Parambassis</taxon>
    </lineage>
</organism>
<dbReference type="Proteomes" id="UP000515145">
    <property type="component" value="Chromosome 2"/>
</dbReference>
<dbReference type="GO" id="GO:0006357">
    <property type="term" value="P:regulation of transcription by RNA polymerase II"/>
    <property type="evidence" value="ECO:0007669"/>
    <property type="project" value="TreeGrafter"/>
</dbReference>
<feature type="compositionally biased region" description="Basic residues" evidence="3">
    <location>
        <begin position="415"/>
        <end position="424"/>
    </location>
</feature>
<dbReference type="InterPro" id="IPR052305">
    <property type="entry name" value="TransReg_TumorExp"/>
</dbReference>
<dbReference type="RefSeq" id="XP_028280149.1">
    <property type="nucleotide sequence ID" value="XM_028424348.1"/>
</dbReference>
<evidence type="ECO:0000256" key="1">
    <source>
        <dbReference type="ARBA" id="ARBA00004123"/>
    </source>
</evidence>
<evidence type="ECO:0000256" key="4">
    <source>
        <dbReference type="SAM" id="Phobius"/>
    </source>
</evidence>
<dbReference type="InterPro" id="IPR031402">
    <property type="entry name" value="LYRIC"/>
</dbReference>
<feature type="region of interest" description="Disordered" evidence="3">
    <location>
        <begin position="361"/>
        <end position="489"/>
    </location>
</feature>
<feature type="compositionally biased region" description="Basic residues" evidence="3">
    <location>
        <begin position="480"/>
        <end position="489"/>
    </location>
</feature>
<feature type="transmembrane region" description="Helical" evidence="4">
    <location>
        <begin position="49"/>
        <end position="76"/>
    </location>
</feature>
<dbReference type="Pfam" id="PF15686">
    <property type="entry name" value="LYRIC"/>
    <property type="match status" value="1"/>
</dbReference>
<dbReference type="GO" id="GO:0043123">
    <property type="term" value="P:positive regulation of canonical NF-kappaB signal transduction"/>
    <property type="evidence" value="ECO:0007669"/>
    <property type="project" value="InterPro"/>
</dbReference>
<keyword evidence="5" id="KW-1185">Reference proteome</keyword>
<reference evidence="6" key="1">
    <citation type="submission" date="2025-08" db="UniProtKB">
        <authorList>
            <consortium name="RefSeq"/>
        </authorList>
    </citation>
    <scope>IDENTIFICATION</scope>
</reference>
<feature type="region of interest" description="Disordered" evidence="3">
    <location>
        <begin position="150"/>
        <end position="272"/>
    </location>
</feature>
<dbReference type="AlphaFoldDB" id="A0A6P7JT74"/>
<dbReference type="GO" id="GO:0043066">
    <property type="term" value="P:negative regulation of apoptotic process"/>
    <property type="evidence" value="ECO:0007669"/>
    <property type="project" value="InterPro"/>
</dbReference>
<gene>
    <name evidence="6" type="primary">mtdha</name>
</gene>
<evidence type="ECO:0000313" key="5">
    <source>
        <dbReference type="Proteomes" id="UP000515145"/>
    </source>
</evidence>
<dbReference type="GeneID" id="114447834"/>
<dbReference type="InParanoid" id="A0A6P7JT74"/>
<keyword evidence="4" id="KW-0812">Transmembrane</keyword>
<keyword evidence="4" id="KW-0472">Membrane</keyword>
<protein>
    <submittedName>
        <fullName evidence="6">Metadherin a</fullName>
    </submittedName>
</protein>
<evidence type="ECO:0000256" key="3">
    <source>
        <dbReference type="SAM" id="MobiDB-lite"/>
    </source>
</evidence>
<sequence>MAGDVQGFAMEKAEFLSSQLKELMSSGQGYVRAQFGFDLGLKPELYPTWVILSTAAVGLLLLLGLSWAAVCGGLLVGKKRGSPVTQASGEPVKAVSLKTTKPEEPKKKNKKKTLEKKTQSNGQPVTVAQEEVKVIEAVSKQAPQIKTEKVHEVQVQVKRNKKKTKTDVKPVPHVSTNDGKEPDGGVWETKVSNREKRQQRRKDKGPEDSGGPGVETPKAHIEAPVAAVPTRKNRGNQESLHPRTTGKGDASSAAVSSSWREEQAVNGGGWTDISMKIPDQMGAMEGNKWSSISRATHYRAQQGPQPWVQESQAWMKTDLNPVSFSMLRLNTTEPISNSIELQWRSHPNVDDEWSGFNGMAADPSSDWNAPVEHWGNYEEPPVLVTPAPQQKELSLSNKISEDEKDTDDASGGAAKSKKRRKKKKKTEEEDVAAQVVSTAPLTNAVPKLQEPPMLPSKKQNTSISSSEKKPEQAMELLKPSQKKKVRRET</sequence>
<feature type="compositionally biased region" description="Polar residues" evidence="3">
    <location>
        <begin position="387"/>
        <end position="398"/>
    </location>
</feature>
<dbReference type="PANTHER" id="PTHR23251">
    <property type="entry name" value="LYSINE-RICH CEACAM1 CO-ISOLATED PROTEIN LYRIC PROTEIN"/>
    <property type="match status" value="1"/>
</dbReference>
<evidence type="ECO:0000256" key="2">
    <source>
        <dbReference type="ARBA" id="ARBA00023242"/>
    </source>
</evidence>
<dbReference type="GO" id="GO:0003712">
    <property type="term" value="F:transcription coregulator activity"/>
    <property type="evidence" value="ECO:0007669"/>
    <property type="project" value="TreeGrafter"/>
</dbReference>
<proteinExistence type="predicted"/>
<dbReference type="OrthoDB" id="8918651at2759"/>
<dbReference type="GO" id="GO:0005634">
    <property type="term" value="C:nucleus"/>
    <property type="evidence" value="ECO:0007669"/>
    <property type="project" value="UniProtKB-SubCell"/>
</dbReference>
<accession>A0A6P7JT74</accession>
<comment type="subcellular location">
    <subcellularLocation>
        <location evidence="1">Nucleus</location>
    </subcellularLocation>
</comment>
<dbReference type="GO" id="GO:0045766">
    <property type="term" value="P:positive regulation of angiogenesis"/>
    <property type="evidence" value="ECO:0007669"/>
    <property type="project" value="InterPro"/>
</dbReference>
<evidence type="ECO:0000313" key="6">
    <source>
        <dbReference type="RefSeq" id="XP_028280149.1"/>
    </source>
</evidence>
<dbReference type="CTD" id="368910"/>
<dbReference type="PANTHER" id="PTHR23251:SF0">
    <property type="entry name" value="PROTEIN LYRIC"/>
    <property type="match status" value="1"/>
</dbReference>
<feature type="region of interest" description="Disordered" evidence="3">
    <location>
        <begin position="81"/>
        <end position="125"/>
    </location>
</feature>
<name>A0A6P7JT74_9TELE</name>